<dbReference type="GO" id="GO:0005654">
    <property type="term" value="C:nucleoplasm"/>
    <property type="evidence" value="ECO:0007669"/>
    <property type="project" value="Ensembl"/>
</dbReference>
<dbReference type="AlphaFoldDB" id="A0A8D0BS14"/>
<dbReference type="Ensembl" id="ENSSMRT00000010658.1">
    <property type="protein sequence ID" value="ENSSMRP00000009151.1"/>
    <property type="gene ID" value="ENSSMRG00000007302.1"/>
</dbReference>
<dbReference type="OMA" id="RISYNPW"/>
<feature type="compositionally biased region" description="Basic and acidic residues" evidence="7">
    <location>
        <begin position="352"/>
        <end position="362"/>
    </location>
</feature>
<organism evidence="8 9">
    <name type="scientific">Salvator merianae</name>
    <name type="common">Argentine black and white tegu</name>
    <name type="synonym">Tupinambis merianae</name>
    <dbReference type="NCBI Taxonomy" id="96440"/>
    <lineage>
        <taxon>Eukaryota</taxon>
        <taxon>Metazoa</taxon>
        <taxon>Chordata</taxon>
        <taxon>Craniata</taxon>
        <taxon>Vertebrata</taxon>
        <taxon>Euteleostomi</taxon>
        <taxon>Lepidosauria</taxon>
        <taxon>Squamata</taxon>
        <taxon>Bifurcata</taxon>
        <taxon>Unidentata</taxon>
        <taxon>Episquamata</taxon>
        <taxon>Laterata</taxon>
        <taxon>Teiioidea</taxon>
        <taxon>Teiidae</taxon>
        <taxon>Salvator</taxon>
    </lineage>
</organism>
<dbReference type="GO" id="GO:0032958">
    <property type="term" value="P:inositol phosphate biosynthetic process"/>
    <property type="evidence" value="ECO:0007669"/>
    <property type="project" value="InterPro"/>
</dbReference>
<dbReference type="Proteomes" id="UP000694421">
    <property type="component" value="Unplaced"/>
</dbReference>
<dbReference type="PANTHER" id="PTHR12400:SF73">
    <property type="entry name" value="INOSITOL HEXAKISPHOSPHATE KINASE 1"/>
    <property type="match status" value="1"/>
</dbReference>
<dbReference type="Pfam" id="PF03770">
    <property type="entry name" value="IPK"/>
    <property type="match status" value="1"/>
</dbReference>
<keyword evidence="5" id="KW-0067">ATP-binding</keyword>
<dbReference type="GO" id="GO:0120163">
    <property type="term" value="P:negative regulation of cold-induced thermogenesis"/>
    <property type="evidence" value="ECO:0007669"/>
    <property type="project" value="Ensembl"/>
</dbReference>
<dbReference type="GO" id="GO:0046854">
    <property type="term" value="P:phosphatidylinositol phosphate biosynthetic process"/>
    <property type="evidence" value="ECO:0007669"/>
    <property type="project" value="Ensembl"/>
</dbReference>
<feature type="region of interest" description="Disordered" evidence="7">
    <location>
        <begin position="352"/>
        <end position="373"/>
    </location>
</feature>
<keyword evidence="2 6" id="KW-0808">Transferase</keyword>
<dbReference type="SUPFAM" id="SSF56104">
    <property type="entry name" value="SAICAR synthase-like"/>
    <property type="match status" value="1"/>
</dbReference>
<keyword evidence="4 6" id="KW-0418">Kinase</keyword>
<evidence type="ECO:0000313" key="9">
    <source>
        <dbReference type="Proteomes" id="UP000694421"/>
    </source>
</evidence>
<reference evidence="8" key="1">
    <citation type="submission" date="2025-05" db="UniProtKB">
        <authorList>
            <consortium name="Ensembl"/>
        </authorList>
    </citation>
    <scope>IDENTIFICATION</scope>
</reference>
<dbReference type="InterPro" id="IPR005522">
    <property type="entry name" value="IPK"/>
</dbReference>
<dbReference type="InterPro" id="IPR038286">
    <property type="entry name" value="IPK_sf"/>
</dbReference>
<evidence type="ECO:0000256" key="2">
    <source>
        <dbReference type="ARBA" id="ARBA00022679"/>
    </source>
</evidence>
<dbReference type="Ensembl" id="ENSSMRT00000010657.1">
    <property type="protein sequence ID" value="ENSSMRP00000009150.1"/>
    <property type="gene ID" value="ENSSMRG00000007302.1"/>
</dbReference>
<evidence type="ECO:0000256" key="4">
    <source>
        <dbReference type="ARBA" id="ARBA00022777"/>
    </source>
</evidence>
<feature type="region of interest" description="Disordered" evidence="7">
    <location>
        <begin position="100"/>
        <end position="149"/>
    </location>
</feature>
<dbReference type="GO" id="GO:0005524">
    <property type="term" value="F:ATP binding"/>
    <property type="evidence" value="ECO:0007669"/>
    <property type="project" value="UniProtKB-KW"/>
</dbReference>
<keyword evidence="9" id="KW-1185">Reference proteome</keyword>
<dbReference type="GO" id="GO:0001650">
    <property type="term" value="C:fibrillar center"/>
    <property type="evidence" value="ECO:0007669"/>
    <property type="project" value="Ensembl"/>
</dbReference>
<dbReference type="GO" id="GO:0005829">
    <property type="term" value="C:cytosol"/>
    <property type="evidence" value="ECO:0007669"/>
    <property type="project" value="Ensembl"/>
</dbReference>
<dbReference type="GO" id="GO:0000828">
    <property type="term" value="F:inositol hexakisphosphate kinase activity"/>
    <property type="evidence" value="ECO:0007669"/>
    <property type="project" value="Ensembl"/>
</dbReference>
<comment type="similarity">
    <text evidence="1 6">Belongs to the inositol phosphokinase (IPK) family.</text>
</comment>
<evidence type="ECO:0000256" key="5">
    <source>
        <dbReference type="ARBA" id="ARBA00022840"/>
    </source>
</evidence>
<dbReference type="EC" id="2.7.-.-" evidence="6"/>
<evidence type="ECO:0000313" key="8">
    <source>
        <dbReference type="Ensembl" id="ENSSMRP00000009151.1"/>
    </source>
</evidence>
<keyword evidence="3" id="KW-0547">Nucleotide-binding</keyword>
<dbReference type="FunFam" id="3.30.470.160:FF:000002">
    <property type="entry name" value="Kinase"/>
    <property type="match status" value="1"/>
</dbReference>
<evidence type="ECO:0000256" key="1">
    <source>
        <dbReference type="ARBA" id="ARBA00007374"/>
    </source>
</evidence>
<dbReference type="GeneTree" id="ENSGT00940000157802"/>
<protein>
    <recommendedName>
        <fullName evidence="6">Kinase</fullName>
        <ecNumber evidence="6">2.7.-.-</ecNumber>
    </recommendedName>
</protein>
<name>A0A8D0BS14_SALMN</name>
<proteinExistence type="inferred from homology"/>
<accession>A0A8D0BS14</accession>
<dbReference type="Gene3D" id="3.30.470.160">
    <property type="entry name" value="Inositol polyphosphate kinase"/>
    <property type="match status" value="1"/>
</dbReference>
<feature type="compositionally biased region" description="Basic residues" evidence="7">
    <location>
        <begin position="113"/>
        <end position="122"/>
    </location>
</feature>
<evidence type="ECO:0000256" key="3">
    <source>
        <dbReference type="ARBA" id="ARBA00022741"/>
    </source>
</evidence>
<feature type="compositionally biased region" description="Polar residues" evidence="7">
    <location>
        <begin position="140"/>
        <end position="149"/>
    </location>
</feature>
<dbReference type="PANTHER" id="PTHR12400">
    <property type="entry name" value="INOSITOL POLYPHOSPHATE KINASE"/>
    <property type="match status" value="1"/>
</dbReference>
<evidence type="ECO:0000256" key="7">
    <source>
        <dbReference type="SAM" id="MobiDB-lite"/>
    </source>
</evidence>
<evidence type="ECO:0000256" key="6">
    <source>
        <dbReference type="RuleBase" id="RU363090"/>
    </source>
</evidence>
<sequence length="429" mass="49096">MCVCQTMEVGNPGKNASHTGNRGVLLEPFIHQVGGHSSMMRYDDHTVCKPLITREQRFYESLPPEMKEFTPEYKGVVSVCFEGDSDGYINLVAYPYVESESLEQDDTPERDQPRRKHSRRSLNRSGSSTEHKEEKAGLASETSESIQDTKSLKSFHSDVPFQMLDGNSTVSSEKITFNPWSLRCHKQQLSRMRSESKERKLYKFLLLENVVHHFKFPCVLDLKMGTRQHGDDASEEKAARQMKKCAQSTSATLGVRVCGMQVYQLDTGHYLCRNKYYGRGLSTEGFRSALEQYLHNGIELRKDLFEPILSKLRSLKAVLERQASYRFYSSSLLIIYDGKDTRSETCMERRAEMRPKQADHPLPDSLQDASSTDSISFQPKVDVRMIDFAHSTFKGFRDDPTVHDGPDMGYVFGLESLINIMEQMRDENQ</sequence>